<dbReference type="Pfam" id="PF07690">
    <property type="entry name" value="MFS_1"/>
    <property type="match status" value="1"/>
</dbReference>
<keyword evidence="9" id="KW-1185">Reference proteome</keyword>
<feature type="transmembrane region" description="Helical" evidence="7">
    <location>
        <begin position="429"/>
        <end position="445"/>
    </location>
</feature>
<evidence type="ECO:0000313" key="8">
    <source>
        <dbReference type="EMBL" id="KAF2792250.1"/>
    </source>
</evidence>
<evidence type="ECO:0000256" key="7">
    <source>
        <dbReference type="SAM" id="Phobius"/>
    </source>
</evidence>
<dbReference type="AlphaFoldDB" id="A0A6A6X6W7"/>
<evidence type="ECO:0000256" key="3">
    <source>
        <dbReference type="ARBA" id="ARBA00022692"/>
    </source>
</evidence>
<accession>A0A6A6X6W7</accession>
<dbReference type="Gene3D" id="1.20.1250.20">
    <property type="entry name" value="MFS general substrate transporter like domains"/>
    <property type="match status" value="1"/>
</dbReference>
<feature type="transmembrane region" description="Helical" evidence="7">
    <location>
        <begin position="198"/>
        <end position="218"/>
    </location>
</feature>
<feature type="transmembrane region" description="Helical" evidence="7">
    <location>
        <begin position="162"/>
        <end position="186"/>
    </location>
</feature>
<keyword evidence="4 7" id="KW-1133">Transmembrane helix</keyword>
<dbReference type="GO" id="GO:0016020">
    <property type="term" value="C:membrane"/>
    <property type="evidence" value="ECO:0007669"/>
    <property type="project" value="UniProtKB-SubCell"/>
</dbReference>
<comment type="similarity">
    <text evidence="6">Belongs to the major facilitator superfamily. Allantoate permease family.</text>
</comment>
<evidence type="ECO:0000256" key="4">
    <source>
        <dbReference type="ARBA" id="ARBA00022989"/>
    </source>
</evidence>
<evidence type="ECO:0000256" key="5">
    <source>
        <dbReference type="ARBA" id="ARBA00023136"/>
    </source>
</evidence>
<reference evidence="8" key="1">
    <citation type="journal article" date="2020" name="Stud. Mycol.">
        <title>101 Dothideomycetes genomes: a test case for predicting lifestyles and emergence of pathogens.</title>
        <authorList>
            <person name="Haridas S."/>
            <person name="Albert R."/>
            <person name="Binder M."/>
            <person name="Bloem J."/>
            <person name="Labutti K."/>
            <person name="Salamov A."/>
            <person name="Andreopoulos B."/>
            <person name="Baker S."/>
            <person name="Barry K."/>
            <person name="Bills G."/>
            <person name="Bluhm B."/>
            <person name="Cannon C."/>
            <person name="Castanera R."/>
            <person name="Culley D."/>
            <person name="Daum C."/>
            <person name="Ezra D."/>
            <person name="Gonzalez J."/>
            <person name="Henrissat B."/>
            <person name="Kuo A."/>
            <person name="Liang C."/>
            <person name="Lipzen A."/>
            <person name="Lutzoni F."/>
            <person name="Magnuson J."/>
            <person name="Mondo S."/>
            <person name="Nolan M."/>
            <person name="Ohm R."/>
            <person name="Pangilinan J."/>
            <person name="Park H.-J."/>
            <person name="Ramirez L."/>
            <person name="Alfaro M."/>
            <person name="Sun H."/>
            <person name="Tritt A."/>
            <person name="Yoshinaga Y."/>
            <person name="Zwiers L.-H."/>
            <person name="Turgeon B."/>
            <person name="Goodwin S."/>
            <person name="Spatafora J."/>
            <person name="Crous P."/>
            <person name="Grigoriev I."/>
        </authorList>
    </citation>
    <scope>NUCLEOTIDE SEQUENCE</scope>
    <source>
        <strain evidence="8">CBS 109.77</strain>
    </source>
</reference>
<dbReference type="FunFam" id="1.20.1250.20:FF:000064">
    <property type="entry name" value="MFS allantoate transporter"/>
    <property type="match status" value="1"/>
</dbReference>
<proteinExistence type="inferred from homology"/>
<dbReference type="Proteomes" id="UP000799757">
    <property type="component" value="Unassembled WGS sequence"/>
</dbReference>
<keyword evidence="2" id="KW-0813">Transport</keyword>
<feature type="transmembrane region" description="Helical" evidence="7">
    <location>
        <begin position="457"/>
        <end position="476"/>
    </location>
</feature>
<evidence type="ECO:0000256" key="6">
    <source>
        <dbReference type="ARBA" id="ARBA00037968"/>
    </source>
</evidence>
<feature type="transmembrane region" description="Helical" evidence="7">
    <location>
        <begin position="361"/>
        <end position="382"/>
    </location>
</feature>
<dbReference type="OrthoDB" id="6730379at2759"/>
<dbReference type="PANTHER" id="PTHR43791:SF97">
    <property type="entry name" value="ALLANTOATE TRANSPORTER, PUTATIVE (AFU_ORTHOLOGUE AFUA_1G14700)-RELATED"/>
    <property type="match status" value="1"/>
</dbReference>
<evidence type="ECO:0000256" key="1">
    <source>
        <dbReference type="ARBA" id="ARBA00004141"/>
    </source>
</evidence>
<dbReference type="PANTHER" id="PTHR43791">
    <property type="entry name" value="PERMEASE-RELATED"/>
    <property type="match status" value="1"/>
</dbReference>
<evidence type="ECO:0000256" key="2">
    <source>
        <dbReference type="ARBA" id="ARBA00022448"/>
    </source>
</evidence>
<dbReference type="SUPFAM" id="SSF103473">
    <property type="entry name" value="MFS general substrate transporter"/>
    <property type="match status" value="1"/>
</dbReference>
<feature type="transmembrane region" description="Helical" evidence="7">
    <location>
        <begin position="335"/>
        <end position="354"/>
    </location>
</feature>
<comment type="subcellular location">
    <subcellularLocation>
        <location evidence="1">Membrane</location>
        <topology evidence="1">Multi-pass membrane protein</topology>
    </subcellularLocation>
</comment>
<feature type="transmembrane region" description="Helical" evidence="7">
    <location>
        <begin position="137"/>
        <end position="156"/>
    </location>
</feature>
<protein>
    <submittedName>
        <fullName evidence="8">MFS allantoate transporter</fullName>
    </submittedName>
</protein>
<feature type="transmembrane region" description="Helical" evidence="7">
    <location>
        <begin position="388"/>
        <end position="408"/>
    </location>
</feature>
<feature type="transmembrane region" description="Helical" evidence="7">
    <location>
        <begin position="300"/>
        <end position="323"/>
    </location>
</feature>
<dbReference type="InterPro" id="IPR011701">
    <property type="entry name" value="MFS"/>
</dbReference>
<feature type="transmembrane region" description="Helical" evidence="7">
    <location>
        <begin position="107"/>
        <end position="125"/>
    </location>
</feature>
<dbReference type="GO" id="GO:0022857">
    <property type="term" value="F:transmembrane transporter activity"/>
    <property type="evidence" value="ECO:0007669"/>
    <property type="project" value="InterPro"/>
</dbReference>
<keyword evidence="5 7" id="KW-0472">Membrane</keyword>
<keyword evidence="3 7" id="KW-0812">Transmembrane</keyword>
<feature type="transmembrane region" description="Helical" evidence="7">
    <location>
        <begin position="230"/>
        <end position="250"/>
    </location>
</feature>
<dbReference type="InterPro" id="IPR036259">
    <property type="entry name" value="MFS_trans_sf"/>
</dbReference>
<feature type="transmembrane region" description="Helical" evidence="7">
    <location>
        <begin position="66"/>
        <end position="83"/>
    </location>
</feature>
<gene>
    <name evidence="8" type="ORF">K505DRAFT_376167</name>
</gene>
<organism evidence="8 9">
    <name type="scientific">Melanomma pulvis-pyrius CBS 109.77</name>
    <dbReference type="NCBI Taxonomy" id="1314802"/>
    <lineage>
        <taxon>Eukaryota</taxon>
        <taxon>Fungi</taxon>
        <taxon>Dikarya</taxon>
        <taxon>Ascomycota</taxon>
        <taxon>Pezizomycotina</taxon>
        <taxon>Dothideomycetes</taxon>
        <taxon>Pleosporomycetidae</taxon>
        <taxon>Pleosporales</taxon>
        <taxon>Melanommataceae</taxon>
        <taxon>Melanomma</taxon>
    </lineage>
</organism>
<sequence length="515" mass="57262">MADLEKTSDTNAASPTSLRGSVLGESSILGQYNEEHTDIGLELYQKSLQYDPEQLARDSIKVRMKLDYIVLPMICMTYMISFLDKQTLNYSNAYGLQADTKMKGDDYSWVASAQYFGTMFGAYPANMVLQRFPVGRVLGYMCFVWGAICMLQAAVFNFPGFFAIRFVMGFVEACVSPASVLLTMSMWTREEQPWRSNFWIGTNGVASILGALLSWGLGHASGVAIPNWKLIYLVVGSINILWAVVIAIYLPDGPHNAKMLTEYERIVAVWRISKNKTGIKHAKLLPYQMKEALFDPKTHLVLAIAAALGILNGSVTTFMSALIKGFGFDPLMTSLLQMPGGAFQVAWCFIFGYVGTRKNLMGFSLILGCIPGFIGLIGIMTISEKRRYGLVACAWIQSALGSAVVLNWQFPGVNISGHSKRTTVQAMQFAVFAAGNIVGPHLFFAREAPRYKSAIKGLLGCYCVAISLQLVYLALCHWENKRRDAKGYHAQIKTEAIEGFEDRTDFENKNFRYRL</sequence>
<dbReference type="EMBL" id="MU001978">
    <property type="protein sequence ID" value="KAF2792250.1"/>
    <property type="molecule type" value="Genomic_DNA"/>
</dbReference>
<name>A0A6A6X6W7_9PLEO</name>
<evidence type="ECO:0000313" key="9">
    <source>
        <dbReference type="Proteomes" id="UP000799757"/>
    </source>
</evidence>